<dbReference type="AlphaFoldDB" id="K6WZY1"/>
<proteinExistence type="predicted"/>
<protein>
    <submittedName>
        <fullName evidence="1">Uncharacterized protein</fullName>
    </submittedName>
</protein>
<evidence type="ECO:0000313" key="2">
    <source>
        <dbReference type="Proteomes" id="UP000008366"/>
    </source>
</evidence>
<reference evidence="1 2" key="1">
    <citation type="submission" date="2012-08" db="EMBL/GenBank/DDBJ databases">
        <title>Whole genome shotgun sequence of Kineosphaera limosa NBRC 100340.</title>
        <authorList>
            <person name="Yoshida I."/>
            <person name="Isaki S."/>
            <person name="Hosoyama A."/>
            <person name="Tsuchikane K."/>
            <person name="Katsumata H."/>
            <person name="Ando Y."/>
            <person name="Ohji S."/>
            <person name="Hamada M."/>
            <person name="Tamura T."/>
            <person name="Yamazoe A."/>
            <person name="Yamazaki S."/>
            <person name="Fujita N."/>
        </authorList>
    </citation>
    <scope>NUCLEOTIDE SEQUENCE [LARGE SCALE GENOMIC DNA]</scope>
    <source>
        <strain evidence="1 2">NBRC 100340</strain>
    </source>
</reference>
<dbReference type="Proteomes" id="UP000008366">
    <property type="component" value="Unassembled WGS sequence"/>
</dbReference>
<comment type="caution">
    <text evidence="1">The sequence shown here is derived from an EMBL/GenBank/DDBJ whole genome shotgun (WGS) entry which is preliminary data.</text>
</comment>
<keyword evidence="2" id="KW-1185">Reference proteome</keyword>
<gene>
    <name evidence="1" type="ORF">KILIM_078_00040</name>
</gene>
<dbReference type="EMBL" id="BAHD01000078">
    <property type="protein sequence ID" value="GAB97672.1"/>
    <property type="molecule type" value="Genomic_DNA"/>
</dbReference>
<organism evidence="1 2">
    <name type="scientific">Kineosphaera limosa NBRC 100340</name>
    <dbReference type="NCBI Taxonomy" id="1184609"/>
    <lineage>
        <taxon>Bacteria</taxon>
        <taxon>Bacillati</taxon>
        <taxon>Actinomycetota</taxon>
        <taxon>Actinomycetes</taxon>
        <taxon>Micrococcales</taxon>
        <taxon>Dermatophilaceae</taxon>
        <taxon>Kineosphaera</taxon>
    </lineage>
</organism>
<name>K6WZY1_9MICO</name>
<accession>K6WZY1</accession>
<sequence>MQEPPRCVSVKARPSAGEEQIGGAVQHSDAQVTAAYHAAGRGVAGVLRGWTEGFIEPTVEAVGPAWPTVTESSRPFVAYAGVWATARRHGDLAGEPGVSDRRLTEAMCAHPGDATIVGAAQLEVASVLRAAGAADEWGWLAGVGTAWRAELEQMWPVVQHVAVLLIAGRCVSAARVRRLTDDRLVGGLAI</sequence>
<evidence type="ECO:0000313" key="1">
    <source>
        <dbReference type="EMBL" id="GAB97672.1"/>
    </source>
</evidence>